<dbReference type="Gene3D" id="3.40.50.1820">
    <property type="entry name" value="alpha/beta hydrolase"/>
    <property type="match status" value="1"/>
</dbReference>
<evidence type="ECO:0000313" key="3">
    <source>
        <dbReference type="Proteomes" id="UP000054886"/>
    </source>
</evidence>
<keyword evidence="2" id="KW-0012">Acyltransferase</keyword>
<dbReference type="Pfam" id="PF00561">
    <property type="entry name" value="Abhydrolase_1"/>
    <property type="match status" value="1"/>
</dbReference>
<sequence>MWCKGDDLETLQYKVMEEVPVEGQRAVLRCGVNQWYFRGGDRVVTPTLLVHGYGASSMAYHRCFAPLSRHIRDLYAIDLPANGLSEAPPLVAEGEAPKAKFKIEENKFTVVQGARRAAEPVTDAQVDQELMLRTHREKRRYLQQYEDYYVESIEQWRKENNLDKFNLVGHSFGGYLSYKYALKYPESVNKLCLLSPLGMERNIHSINNTFEENVVYELQESDPSSYLYTRKRKAPKFLFENQFSVLRWMGPIGDKLCLSFINSSYAKVPSQAYKDYLFESFLGKKHFAKQNVHALKHLFTRSLLARDPIMDTIDKLKVPDVSVFYGDHDWMNSYAGYLMVERLKKFRVASISGGSASYLEVPDAGHNLFLDNPDYFSKKLVQFLSE</sequence>
<name>A0A0W0CL36_CANGB</name>
<dbReference type="VEuPathDB" id="FungiDB:B1J91_M11462g"/>
<keyword evidence="2" id="KW-0808">Transferase</keyword>
<organism evidence="2 3">
    <name type="scientific">Candida glabrata</name>
    <name type="common">Yeast</name>
    <name type="synonym">Torulopsis glabrata</name>
    <dbReference type="NCBI Taxonomy" id="5478"/>
    <lineage>
        <taxon>Eukaryota</taxon>
        <taxon>Fungi</taxon>
        <taxon>Dikarya</taxon>
        <taxon>Ascomycota</taxon>
        <taxon>Saccharomycotina</taxon>
        <taxon>Saccharomycetes</taxon>
        <taxon>Saccharomycetales</taxon>
        <taxon>Saccharomycetaceae</taxon>
        <taxon>Nakaseomyces</taxon>
    </lineage>
</organism>
<dbReference type="GO" id="GO:0005743">
    <property type="term" value="C:mitochondrial inner membrane"/>
    <property type="evidence" value="ECO:0007669"/>
    <property type="project" value="TreeGrafter"/>
</dbReference>
<proteinExistence type="predicted"/>
<dbReference type="GO" id="GO:0042171">
    <property type="term" value="F:lysophosphatidic acid acyltransferase activity"/>
    <property type="evidence" value="ECO:0007669"/>
    <property type="project" value="EnsemblFungi"/>
</dbReference>
<dbReference type="GO" id="GO:0004623">
    <property type="term" value="F:phospholipase A2 activity"/>
    <property type="evidence" value="ECO:0007669"/>
    <property type="project" value="TreeGrafter"/>
</dbReference>
<dbReference type="GO" id="GO:0006654">
    <property type="term" value="P:phosphatidic acid biosynthetic process"/>
    <property type="evidence" value="ECO:0007669"/>
    <property type="project" value="EnsemblFungi"/>
</dbReference>
<dbReference type="VEuPathDB" id="FungiDB:GWK60_M11385"/>
<dbReference type="SUPFAM" id="SSF53474">
    <property type="entry name" value="alpha/beta-Hydrolases"/>
    <property type="match status" value="1"/>
</dbReference>
<dbReference type="InterPro" id="IPR029058">
    <property type="entry name" value="AB_hydrolase_fold"/>
</dbReference>
<dbReference type="VEuPathDB" id="FungiDB:GVI51_M11407"/>
<reference evidence="2 3" key="1">
    <citation type="submission" date="2015-10" db="EMBL/GenBank/DDBJ databases">
        <title>Draft genomes sequences of Candida glabrata isolates 1A, 1B, 2A, 2B, 3A and 3B.</title>
        <authorList>
            <person name="Haavelsrud O.E."/>
            <person name="Gaustad P."/>
        </authorList>
    </citation>
    <scope>NUCLEOTIDE SEQUENCE [LARGE SCALE GENOMIC DNA]</scope>
    <source>
        <strain evidence="2">910700640</strain>
    </source>
</reference>
<dbReference type="Proteomes" id="UP000054886">
    <property type="component" value="Unassembled WGS sequence"/>
</dbReference>
<dbReference type="EMBL" id="LLZZ01000139">
    <property type="protein sequence ID" value="KTB00329.1"/>
    <property type="molecule type" value="Genomic_DNA"/>
</dbReference>
<dbReference type="GO" id="GO:0035965">
    <property type="term" value="P:cardiolipin acyl-chain remodeling"/>
    <property type="evidence" value="ECO:0007669"/>
    <property type="project" value="TreeGrafter"/>
</dbReference>
<dbReference type="PANTHER" id="PTHR42886">
    <property type="entry name" value="RE40534P-RELATED"/>
    <property type="match status" value="1"/>
</dbReference>
<comment type="caution">
    <text evidence="2">The sequence shown here is derived from an EMBL/GenBank/DDBJ whole genome shotgun (WGS) entry which is preliminary data.</text>
</comment>
<accession>A0A0W0CL36</accession>
<protein>
    <submittedName>
        <fullName evidence="2">1-acylglycerol-3-phosphate O-acyltransferase ICT1</fullName>
    </submittedName>
</protein>
<dbReference type="VEuPathDB" id="FungiDB:CAGL0M11462g"/>
<evidence type="ECO:0000259" key="1">
    <source>
        <dbReference type="Pfam" id="PF00561"/>
    </source>
</evidence>
<gene>
    <name evidence="2" type="ORF">AO440_004348</name>
</gene>
<dbReference type="PRINTS" id="PR00111">
    <property type="entry name" value="ABHYDROLASE"/>
</dbReference>
<dbReference type="GO" id="GO:0055088">
    <property type="term" value="P:lipid homeostasis"/>
    <property type="evidence" value="ECO:0007669"/>
    <property type="project" value="TreeGrafter"/>
</dbReference>
<dbReference type="PANTHER" id="PTHR42886:SF23">
    <property type="entry name" value="1-ACYLGLYCEROL-3-PHOSPHATE O-ACYLTRANSFERASE ICT1-RELATED"/>
    <property type="match status" value="1"/>
</dbReference>
<dbReference type="AlphaFoldDB" id="A0A0W0CL36"/>
<evidence type="ECO:0000313" key="2">
    <source>
        <dbReference type="EMBL" id="KTB00329.1"/>
    </source>
</evidence>
<feature type="domain" description="AB hydrolase-1" evidence="1">
    <location>
        <begin position="48"/>
        <end position="373"/>
    </location>
</feature>
<dbReference type="InterPro" id="IPR000073">
    <property type="entry name" value="AB_hydrolase_1"/>
</dbReference>